<keyword evidence="4" id="KW-1185">Reference proteome</keyword>
<accession>W7UY52</accession>
<proteinExistence type="predicted"/>
<dbReference type="EMBL" id="ATAX01000026">
    <property type="protein sequence ID" value="EWM53317.1"/>
    <property type="molecule type" value="Genomic_DNA"/>
</dbReference>
<dbReference type="Gene3D" id="3.40.190.10">
    <property type="entry name" value="Periplasmic binding protein-like II"/>
    <property type="match status" value="1"/>
</dbReference>
<organism evidence="3 4">
    <name type="scientific">Ruminococcus flavefaciens 007c</name>
    <dbReference type="NCBI Taxonomy" id="1341157"/>
    <lineage>
        <taxon>Bacteria</taxon>
        <taxon>Bacillati</taxon>
        <taxon>Bacillota</taxon>
        <taxon>Clostridia</taxon>
        <taxon>Eubacteriales</taxon>
        <taxon>Oscillospiraceae</taxon>
        <taxon>Ruminococcus</taxon>
    </lineage>
</organism>
<dbReference type="PANTHER" id="PTHR43649">
    <property type="entry name" value="ARABINOSE-BINDING PROTEIN-RELATED"/>
    <property type="match status" value="1"/>
</dbReference>
<name>W7UY52_RUMFL</name>
<evidence type="ECO:0000313" key="4">
    <source>
        <dbReference type="Proteomes" id="UP000019365"/>
    </source>
</evidence>
<evidence type="ECO:0008006" key="5">
    <source>
        <dbReference type="Google" id="ProtNLM"/>
    </source>
</evidence>
<evidence type="ECO:0000256" key="2">
    <source>
        <dbReference type="SAM" id="SignalP"/>
    </source>
</evidence>
<feature type="region of interest" description="Disordered" evidence="1">
    <location>
        <begin position="28"/>
        <end position="52"/>
    </location>
</feature>
<dbReference type="AlphaFoldDB" id="W7UY52"/>
<evidence type="ECO:0000313" key="3">
    <source>
        <dbReference type="EMBL" id="EWM53317.1"/>
    </source>
</evidence>
<dbReference type="PANTHER" id="PTHR43649:SF12">
    <property type="entry name" value="DIACETYLCHITOBIOSE BINDING PROTEIN DASA"/>
    <property type="match status" value="1"/>
</dbReference>
<dbReference type="PROSITE" id="PS51257">
    <property type="entry name" value="PROKAR_LIPOPROTEIN"/>
    <property type="match status" value="1"/>
</dbReference>
<dbReference type="OrthoDB" id="1815725at2"/>
<protein>
    <recommendedName>
        <fullName evidence="5">DUF3502 domain-containing protein</fullName>
    </recommendedName>
</protein>
<keyword evidence="2" id="KW-0732">Signal</keyword>
<feature type="signal peptide" evidence="2">
    <location>
        <begin position="1"/>
        <end position="24"/>
    </location>
</feature>
<evidence type="ECO:0000256" key="1">
    <source>
        <dbReference type="SAM" id="MobiDB-lite"/>
    </source>
</evidence>
<comment type="caution">
    <text evidence="3">The sequence shown here is derived from an EMBL/GenBank/DDBJ whole genome shotgun (WGS) entry which is preliminary data.</text>
</comment>
<dbReference type="Proteomes" id="UP000019365">
    <property type="component" value="Unassembled WGS sequence"/>
</dbReference>
<feature type="chain" id="PRO_5039329719" description="DUF3502 domain-containing protein" evidence="2">
    <location>
        <begin position="25"/>
        <end position="814"/>
    </location>
</feature>
<dbReference type="Pfam" id="PF01547">
    <property type="entry name" value="SBP_bac_1"/>
    <property type="match status" value="1"/>
</dbReference>
<gene>
    <name evidence="3" type="ORF">RF007C_10115</name>
</gene>
<dbReference type="PATRIC" id="fig|1341157.4.peg.2093"/>
<dbReference type="InterPro" id="IPR050490">
    <property type="entry name" value="Bact_solute-bd_prot1"/>
</dbReference>
<sequence length="814" mass="92120">MKKIISFSAALVIMLSGLSAVSCGKRTKENNDIKTNNTSDGVSEEKLPGYASPGPKVDVSSITGYYTMETVKMPDDAEYIYSVSNAENDEFQILYMPKNSRTKRIYLSDRDLSSFSFIERELPEEAISADYYEIIASDTDKYSDASVIYLIEDHGGLKMPEENDRDFDYEAYYNNCAASFLLVNYADNKVVSSFPIEFPDSDADPNGIFSIFEFDDYLLILRDSSIIFRINKADGSVSEITRLKADENCEDLWLAPFHFIKDRDGDLYVLRTNTEDCDLENQERPGRPSGIKYELCKLEGDSLSEPFITFHDDDCNPQTGYGKYKFIYLNDTALYGICDDGSQEEIINWYNSDLEPMSVFPVGNDEFIGIKAPPPEREATSELVKLKPGDISALAEKTELTIGVLVAPNDSPVETLRKEFNAANDRYHLKNVVYGDPNELVRGDESSGYADNSHEVFTKAYSQLCEDIQNGNGPDIVMGLYYGDFYRLAKNGALADMDQFLDGRSGYTRDDVFPAITKAMSAKDGKIYGLPASFTCDCLFVKNKFWDKPTWTMDEMLKFYDNAPDSAVNMYNYIVRSSMFEALKDSAYDVIDYDKGECHFDSDDFIKRLEFSKRFLPYYEDGLGEIYDYPEFSQEYRNDMFKWFGADKTLVINGAADTWINIIKDIQGNGEEINLVGYPTDNSERGGMIRPMNCYYITSSCQDKDGAWEFVAKALGNNQGIYSCFKPETRNIINKEVGVEHTASGIPIPSLTTEQADMLYDYLCKCSNAAVEYDDDMTTAIYEEANKYFTDLCSAKDAANAIQSRVSEIMKKYR</sequence>
<reference evidence="3 4" key="1">
    <citation type="journal article" date="2014" name="PLoS ONE">
        <title>Rumen cellulosomics: divergent fiber-degrading strategies revealed by comparative genome-wide analysis of six ruminococcal strains.</title>
        <authorList>
            <person name="Dassa B."/>
            <person name="Borovok I."/>
            <person name="Ruimy-Israeli V."/>
            <person name="Lamed R."/>
            <person name="Flint H.J."/>
            <person name="Duncan S.H."/>
            <person name="Henrissat B."/>
            <person name="Coutinho P."/>
            <person name="Morrison M."/>
            <person name="Mosoni P."/>
            <person name="Yeoman C.J."/>
            <person name="White B.A."/>
            <person name="Bayer E.A."/>
        </authorList>
    </citation>
    <scope>NUCLEOTIDE SEQUENCE [LARGE SCALE GENOMIC DNA]</scope>
    <source>
        <strain evidence="3 4">007c</strain>
    </source>
</reference>
<dbReference type="RefSeq" id="WP_037299648.1">
    <property type="nucleotide sequence ID" value="NZ_ATAX01000026.1"/>
</dbReference>
<dbReference type="InterPro" id="IPR006059">
    <property type="entry name" value="SBP"/>
</dbReference>
<dbReference type="eggNOG" id="COG1653">
    <property type="taxonomic scope" value="Bacteria"/>
</dbReference>
<dbReference type="SUPFAM" id="SSF53850">
    <property type="entry name" value="Periplasmic binding protein-like II"/>
    <property type="match status" value="1"/>
</dbReference>